<dbReference type="EMBL" id="JARVKM010000026">
    <property type="protein sequence ID" value="KAK9776638.1"/>
    <property type="molecule type" value="Genomic_DNA"/>
</dbReference>
<keyword evidence="2" id="KW-1185">Reference proteome</keyword>
<gene>
    <name evidence="1" type="ORF">SCAR479_06683</name>
</gene>
<evidence type="ECO:0000313" key="2">
    <source>
        <dbReference type="Proteomes" id="UP001465668"/>
    </source>
</evidence>
<dbReference type="Proteomes" id="UP001465668">
    <property type="component" value="Unassembled WGS sequence"/>
</dbReference>
<comment type="caution">
    <text evidence="1">The sequence shown here is derived from an EMBL/GenBank/DDBJ whole genome shotgun (WGS) entry which is preliminary data.</text>
</comment>
<reference evidence="1 2" key="1">
    <citation type="submission" date="2024-02" db="EMBL/GenBank/DDBJ databases">
        <title>First draft genome assembly of two strains of Seiridium cardinale.</title>
        <authorList>
            <person name="Emiliani G."/>
            <person name="Scali E."/>
        </authorList>
    </citation>
    <scope>NUCLEOTIDE SEQUENCE [LARGE SCALE GENOMIC DNA]</scope>
    <source>
        <strain evidence="1 2">BM-138-000479</strain>
    </source>
</reference>
<keyword evidence="1" id="KW-0378">Hydrolase</keyword>
<sequence>MKYSPAFIILAACTTNIVAHWNHNPLIVNDQVVGEPYQYIRQTNNSNSPLQIVNSTDVRCNSGAAIGAPLNSSTMTVAVAVGDELGFVAETAFGHPAIQQICLPLAGA</sequence>
<name>A0ABR2XS72_9PEZI</name>
<accession>A0ABR2XS72</accession>
<dbReference type="Gene3D" id="2.70.50.70">
    <property type="match status" value="1"/>
</dbReference>
<organism evidence="1 2">
    <name type="scientific">Seiridium cardinale</name>
    <dbReference type="NCBI Taxonomy" id="138064"/>
    <lineage>
        <taxon>Eukaryota</taxon>
        <taxon>Fungi</taxon>
        <taxon>Dikarya</taxon>
        <taxon>Ascomycota</taxon>
        <taxon>Pezizomycotina</taxon>
        <taxon>Sordariomycetes</taxon>
        <taxon>Xylariomycetidae</taxon>
        <taxon>Amphisphaeriales</taxon>
        <taxon>Sporocadaceae</taxon>
        <taxon>Seiridium</taxon>
    </lineage>
</organism>
<protein>
    <submittedName>
        <fullName evidence="1">Glycoside hydrolase</fullName>
    </submittedName>
</protein>
<proteinExistence type="predicted"/>
<evidence type="ECO:0000313" key="1">
    <source>
        <dbReference type="EMBL" id="KAK9776638.1"/>
    </source>
</evidence>
<dbReference type="GO" id="GO:0016787">
    <property type="term" value="F:hydrolase activity"/>
    <property type="evidence" value="ECO:0007669"/>
    <property type="project" value="UniProtKB-KW"/>
</dbReference>